<name>A0A6J6UCZ1_9ZZZZ</name>
<sequence>MGSFADGRDARIHYKQVGVGPDIVWVSGAGGTIGSWDAYQVPFFESEFRNTTFDCRGVGQTTSDRPMPWTVEDFSRDVIDLIEAVCSPPVAIIGLSFGGGIVQQVAIDRPDLIACVITMGTGAVSRGWTWDYQMAEIEWRRSGNRLDGMMAVIHYAAMYYPARVLGDPVLWPKLRDELLEYYETDTAEDSLIAQWEPCVLFDQREQLKTCTVPMHVVAFDQDVQAVPQDGEEVAALTPGAEFHLFEGMGHCSIYGHTQDILNPFIKGLVQRYL</sequence>
<dbReference type="PANTHER" id="PTHR43433">
    <property type="entry name" value="HYDROLASE, ALPHA/BETA FOLD FAMILY PROTEIN"/>
    <property type="match status" value="1"/>
</dbReference>
<dbReference type="Gene3D" id="3.40.50.1820">
    <property type="entry name" value="alpha/beta hydrolase"/>
    <property type="match status" value="1"/>
</dbReference>
<gene>
    <name evidence="2" type="ORF">UFOPK2786_01657</name>
</gene>
<dbReference type="Pfam" id="PF12697">
    <property type="entry name" value="Abhydrolase_6"/>
    <property type="match status" value="1"/>
</dbReference>
<protein>
    <submittedName>
        <fullName evidence="2">Unannotated protein</fullName>
    </submittedName>
</protein>
<dbReference type="InterPro" id="IPR050471">
    <property type="entry name" value="AB_hydrolase"/>
</dbReference>
<organism evidence="2">
    <name type="scientific">freshwater metagenome</name>
    <dbReference type="NCBI Taxonomy" id="449393"/>
    <lineage>
        <taxon>unclassified sequences</taxon>
        <taxon>metagenomes</taxon>
        <taxon>ecological metagenomes</taxon>
    </lineage>
</organism>
<proteinExistence type="predicted"/>
<reference evidence="2" key="1">
    <citation type="submission" date="2020-05" db="EMBL/GenBank/DDBJ databases">
        <authorList>
            <person name="Chiriac C."/>
            <person name="Salcher M."/>
            <person name="Ghai R."/>
            <person name="Kavagutti S V."/>
        </authorList>
    </citation>
    <scope>NUCLEOTIDE SEQUENCE</scope>
</reference>
<dbReference type="SUPFAM" id="SSF53474">
    <property type="entry name" value="alpha/beta-Hydrolases"/>
    <property type="match status" value="1"/>
</dbReference>
<dbReference type="InterPro" id="IPR029058">
    <property type="entry name" value="AB_hydrolase_fold"/>
</dbReference>
<accession>A0A6J6UCZ1</accession>
<dbReference type="EMBL" id="CAEZYW010000313">
    <property type="protein sequence ID" value="CAB4757711.1"/>
    <property type="molecule type" value="Genomic_DNA"/>
</dbReference>
<dbReference type="AlphaFoldDB" id="A0A6J6UCZ1"/>
<dbReference type="InterPro" id="IPR000073">
    <property type="entry name" value="AB_hydrolase_1"/>
</dbReference>
<feature type="domain" description="AB hydrolase-1" evidence="1">
    <location>
        <begin position="23"/>
        <end position="253"/>
    </location>
</feature>
<evidence type="ECO:0000313" key="2">
    <source>
        <dbReference type="EMBL" id="CAB4757711.1"/>
    </source>
</evidence>
<evidence type="ECO:0000259" key="1">
    <source>
        <dbReference type="Pfam" id="PF12697"/>
    </source>
</evidence>
<dbReference type="PANTHER" id="PTHR43433:SF5">
    <property type="entry name" value="AB HYDROLASE-1 DOMAIN-CONTAINING PROTEIN"/>
    <property type="match status" value="1"/>
</dbReference>